<dbReference type="GO" id="GO:0016301">
    <property type="term" value="F:kinase activity"/>
    <property type="evidence" value="ECO:0007669"/>
    <property type="project" value="UniProtKB-KW"/>
</dbReference>
<sequence>MKKVLVAGSAVVDVVIHVDHLPKRGEDINVYGQDMSLGGCAYNVSDCLRHFGVPFIPFYPVGTGVYGDFVRARLKERGIVSEAPSPAEENGCCYCLVEPDGERTFICYHGAEYRFQPGWFDQLDASQIDTVYLCGLEVEEPTGINMIEYLERHPEYTIFFAPSARICSIPKEKMNRLLALRPILHLNLDEASRFTGADTLHEAGSRLTDQTGNLAIITLGSKGCYLSYPDGNYELIPAVPLPDEHGGDAIGAGDSHIGSIIALRKLGFSFEKAVRLANRVSAEVVCTDGALLSDEQFERLHLIQTEGGVTSAG</sequence>
<dbReference type="Gene3D" id="3.40.1190.20">
    <property type="match status" value="1"/>
</dbReference>
<keyword evidence="5" id="KW-1185">Reference proteome</keyword>
<dbReference type="SUPFAM" id="SSF53613">
    <property type="entry name" value="Ribokinase-like"/>
    <property type="match status" value="1"/>
</dbReference>
<dbReference type="PANTHER" id="PTHR10584">
    <property type="entry name" value="SUGAR KINASE"/>
    <property type="match status" value="1"/>
</dbReference>
<dbReference type="PRINTS" id="PR00990">
    <property type="entry name" value="RIBOKINASE"/>
</dbReference>
<evidence type="ECO:0000313" key="5">
    <source>
        <dbReference type="Proteomes" id="UP000481852"/>
    </source>
</evidence>
<dbReference type="Proteomes" id="UP000481852">
    <property type="component" value="Unassembled WGS sequence"/>
</dbReference>
<comment type="caution">
    <text evidence="4">The sequence shown here is derived from an EMBL/GenBank/DDBJ whole genome shotgun (WGS) entry which is preliminary data.</text>
</comment>
<evidence type="ECO:0000256" key="1">
    <source>
        <dbReference type="ARBA" id="ARBA00022679"/>
    </source>
</evidence>
<dbReference type="GO" id="GO:0006796">
    <property type="term" value="P:phosphate-containing compound metabolic process"/>
    <property type="evidence" value="ECO:0007669"/>
    <property type="project" value="UniProtKB-ARBA"/>
</dbReference>
<dbReference type="GO" id="GO:0005829">
    <property type="term" value="C:cytosol"/>
    <property type="evidence" value="ECO:0007669"/>
    <property type="project" value="TreeGrafter"/>
</dbReference>
<proteinExistence type="predicted"/>
<dbReference type="PANTHER" id="PTHR10584:SF166">
    <property type="entry name" value="RIBOKINASE"/>
    <property type="match status" value="1"/>
</dbReference>
<evidence type="ECO:0000313" key="4">
    <source>
        <dbReference type="EMBL" id="MSS14865.1"/>
    </source>
</evidence>
<feature type="domain" description="Carbohydrate kinase PfkB" evidence="3">
    <location>
        <begin position="1"/>
        <end position="292"/>
    </location>
</feature>
<dbReference type="AlphaFoldDB" id="A0A6L5X5K2"/>
<dbReference type="Pfam" id="PF00294">
    <property type="entry name" value="PfkB"/>
    <property type="match status" value="1"/>
</dbReference>
<evidence type="ECO:0000256" key="2">
    <source>
        <dbReference type="ARBA" id="ARBA00022777"/>
    </source>
</evidence>
<dbReference type="InterPro" id="IPR011611">
    <property type="entry name" value="PfkB_dom"/>
</dbReference>
<protein>
    <submittedName>
        <fullName evidence="4">Carbohydrate kinase family protein</fullName>
    </submittedName>
</protein>
<accession>A0A6L5X5K2</accession>
<gene>
    <name evidence="4" type="ORF">FYJ35_07365</name>
</gene>
<dbReference type="InterPro" id="IPR002139">
    <property type="entry name" value="Ribo/fructo_kinase"/>
</dbReference>
<keyword evidence="2 4" id="KW-0418">Kinase</keyword>
<organism evidence="4 5">
    <name type="scientific">Porcincola intestinalis</name>
    <dbReference type="NCBI Taxonomy" id="2606632"/>
    <lineage>
        <taxon>Bacteria</taxon>
        <taxon>Bacillati</taxon>
        <taxon>Bacillota</taxon>
        <taxon>Clostridia</taxon>
        <taxon>Lachnospirales</taxon>
        <taxon>Lachnospiraceae</taxon>
        <taxon>Porcincola</taxon>
    </lineage>
</organism>
<dbReference type="EMBL" id="VULZ01000006">
    <property type="protein sequence ID" value="MSS14865.1"/>
    <property type="molecule type" value="Genomic_DNA"/>
</dbReference>
<evidence type="ECO:0000259" key="3">
    <source>
        <dbReference type="Pfam" id="PF00294"/>
    </source>
</evidence>
<keyword evidence="1" id="KW-0808">Transferase</keyword>
<name>A0A6L5X5K2_9FIRM</name>
<reference evidence="4 5" key="1">
    <citation type="submission" date="2019-08" db="EMBL/GenBank/DDBJ databases">
        <title>In-depth cultivation of the pig gut microbiome towards novel bacterial diversity and tailored functional studies.</title>
        <authorList>
            <person name="Wylensek D."/>
            <person name="Hitch T.C.A."/>
            <person name="Clavel T."/>
        </authorList>
    </citation>
    <scope>NUCLEOTIDE SEQUENCE [LARGE SCALE GENOMIC DNA]</scope>
    <source>
        <strain evidence="4 5">Oil+RF-744-WCA-WT-11</strain>
    </source>
</reference>
<dbReference type="RefSeq" id="WP_328597061.1">
    <property type="nucleotide sequence ID" value="NZ_VULZ01000006.1"/>
</dbReference>
<dbReference type="InterPro" id="IPR029056">
    <property type="entry name" value="Ribokinase-like"/>
</dbReference>